<keyword evidence="8 10" id="KW-1133">Transmembrane helix</keyword>
<evidence type="ECO:0000256" key="1">
    <source>
        <dbReference type="ARBA" id="ARBA00004141"/>
    </source>
</evidence>
<dbReference type="Pfam" id="PF12698">
    <property type="entry name" value="ABC2_membrane_3"/>
    <property type="match status" value="1"/>
</dbReference>
<feature type="transmembrane region" description="Helical" evidence="10">
    <location>
        <begin position="525"/>
        <end position="545"/>
    </location>
</feature>
<dbReference type="Gene3D" id="3.40.50.300">
    <property type="entry name" value="P-loop containing nucleotide triphosphate hydrolases"/>
    <property type="match status" value="1"/>
</dbReference>
<feature type="transmembrane region" description="Helical" evidence="10">
    <location>
        <begin position="169"/>
        <end position="189"/>
    </location>
</feature>
<dbReference type="CDD" id="cd03263">
    <property type="entry name" value="ABC_subfamily_A"/>
    <property type="match status" value="1"/>
</dbReference>
<evidence type="ECO:0000256" key="8">
    <source>
        <dbReference type="ARBA" id="ARBA00022989"/>
    </source>
</evidence>
<dbReference type="Proteomes" id="UP001162131">
    <property type="component" value="Unassembled WGS sequence"/>
</dbReference>
<dbReference type="AlphaFoldDB" id="A0AAU9K737"/>
<dbReference type="GO" id="GO:0016887">
    <property type="term" value="F:ATP hydrolysis activity"/>
    <property type="evidence" value="ECO:0007669"/>
    <property type="project" value="InterPro"/>
</dbReference>
<dbReference type="Pfam" id="PF00005">
    <property type="entry name" value="ABC_tran"/>
    <property type="match status" value="1"/>
</dbReference>
<evidence type="ECO:0000313" key="12">
    <source>
        <dbReference type="EMBL" id="CAG9334835.1"/>
    </source>
</evidence>
<evidence type="ECO:0000256" key="7">
    <source>
        <dbReference type="ARBA" id="ARBA00022840"/>
    </source>
</evidence>
<evidence type="ECO:0000256" key="3">
    <source>
        <dbReference type="ARBA" id="ARBA00022448"/>
    </source>
</evidence>
<comment type="subcellular location">
    <subcellularLocation>
        <location evidence="1">Membrane</location>
        <topology evidence="1">Multi-pass membrane protein</topology>
    </subcellularLocation>
</comment>
<evidence type="ECO:0000256" key="10">
    <source>
        <dbReference type="SAM" id="Phobius"/>
    </source>
</evidence>
<dbReference type="SMART" id="SM00382">
    <property type="entry name" value="AAA"/>
    <property type="match status" value="1"/>
</dbReference>
<keyword evidence="6" id="KW-0547">Nucleotide-binding</keyword>
<organism evidence="12 13">
    <name type="scientific">Blepharisma stoltei</name>
    <dbReference type="NCBI Taxonomy" id="1481888"/>
    <lineage>
        <taxon>Eukaryota</taxon>
        <taxon>Sar</taxon>
        <taxon>Alveolata</taxon>
        <taxon>Ciliophora</taxon>
        <taxon>Postciliodesmatophora</taxon>
        <taxon>Heterotrichea</taxon>
        <taxon>Heterotrichida</taxon>
        <taxon>Blepharismidae</taxon>
        <taxon>Blepharisma</taxon>
    </lineage>
</organism>
<dbReference type="PROSITE" id="PS50893">
    <property type="entry name" value="ABC_TRANSPORTER_2"/>
    <property type="match status" value="1"/>
</dbReference>
<keyword evidence="7" id="KW-0067">ATP-binding</keyword>
<evidence type="ECO:0000256" key="2">
    <source>
        <dbReference type="ARBA" id="ARBA00008869"/>
    </source>
</evidence>
<dbReference type="EMBL" id="CAJZBQ010000060">
    <property type="protein sequence ID" value="CAG9334835.1"/>
    <property type="molecule type" value="Genomic_DNA"/>
</dbReference>
<sequence>MSHGKLRCLGSSLFLKKRYGVGYYLTIVKEVGVASKLHTQSVTDFIRGYIPEASIMSDVHAEISFQIPNSSSNKFTRFFTALDNNLKNLQLRSYGVSVTTLEEVFLRVARGDDNEIAKKEHEAEKENEVQLENDFVLSRDRLRGSLFFSHFWALLKKRVFWSKRDLKSLVYEIFVPIVLVIIGLGLMKIGDNFPPTDKKKLTESSYPDPQDTIYYWPAGTNVGPWSQYQNSEAVSSINNTIEGFDQYLFDTRKDPDHYRMGSYYLTNMDTTNDQYQAVIFHNQSAPQATGVYYNKLSNEIFAKYGVKITVYNYPLPYTKKVEDLKGVGDGFAASIVFSLGFSFIPTGIIALIVKERETNVKHQHMISGVSRFSYWCANFFWDSIKHIFPAVISAAMVKAFDIETFTDPDDTYEAVWALMLLYGVSIAPFTYFTSFFFKSYPTAQVATILFNVVAGGILPAVIMILYFFESARPLARGLRWIFRLSPAFCFGNGLLDLGSITAYSNWDEKDGLYEAFDMDSAGSDILMIGIMVPVYLFLVYIQEYLETHQKLLQKFWKTPHVAPSEYEADDDVEREAENALNVNPQDVQVNVRGIRKIFRQGMNKAFVAVEDVSFNVSQQECFAFLGVNGAGKTTTFKMLTGEIAPTVGEAYICGHNLNTELDNARELIGYCPQFDAISELLTAREHLRLYSDIKGIPKDRREALVEEMIDQMDLRQYADILAGTYSGGNKRKLSVAIALIGNPRVVFLDEPSAGMDPETRKKMWKVIGNLKRKNSSVILTTHSMEEAEALSDRMTIMVAGRLRCLGTATWIKSKFGDRYEFEAKVDVPSHFEVNDRGMVLDRILMGETVIDSNQILPCLEILNVKDFYEEIHERGAGSALHQQLKVDGYISRDSLVSWVIVEELGDKIYGWLKSEFKRVEIIEHFSSLYKFKISKEEGKSIGYFFSAVEMNKDAFKISEYALSQSSLEQIFNDFAKKGEEAQAGIVRRYTHGQ</sequence>
<dbReference type="PANTHER" id="PTHR19229:SF36">
    <property type="entry name" value="ATP-BINDING CASSETTE SUB-FAMILY A MEMBER 2"/>
    <property type="match status" value="1"/>
</dbReference>
<evidence type="ECO:0000256" key="9">
    <source>
        <dbReference type="ARBA" id="ARBA00023136"/>
    </source>
</evidence>
<dbReference type="InterPro" id="IPR003439">
    <property type="entry name" value="ABC_transporter-like_ATP-bd"/>
</dbReference>
<feature type="transmembrane region" description="Helical" evidence="10">
    <location>
        <begin position="443"/>
        <end position="468"/>
    </location>
</feature>
<dbReference type="InterPro" id="IPR003593">
    <property type="entry name" value="AAA+_ATPase"/>
</dbReference>
<feature type="domain" description="ABC transporter" evidence="11">
    <location>
        <begin position="589"/>
        <end position="824"/>
    </location>
</feature>
<keyword evidence="3" id="KW-0813">Transport</keyword>
<dbReference type="InterPro" id="IPR017871">
    <property type="entry name" value="ABC_transporter-like_CS"/>
</dbReference>
<evidence type="ECO:0000256" key="4">
    <source>
        <dbReference type="ARBA" id="ARBA00022692"/>
    </source>
</evidence>
<protein>
    <recommendedName>
        <fullName evidence="11">ABC transporter domain-containing protein</fullName>
    </recommendedName>
</protein>
<dbReference type="SUPFAM" id="SSF52540">
    <property type="entry name" value="P-loop containing nucleoside triphosphate hydrolases"/>
    <property type="match status" value="1"/>
</dbReference>
<dbReference type="InterPro" id="IPR013525">
    <property type="entry name" value="ABC2_TM"/>
</dbReference>
<keyword evidence="4 10" id="KW-0812">Transmembrane</keyword>
<dbReference type="PROSITE" id="PS00211">
    <property type="entry name" value="ABC_TRANSPORTER_1"/>
    <property type="match status" value="1"/>
</dbReference>
<evidence type="ECO:0000313" key="13">
    <source>
        <dbReference type="Proteomes" id="UP001162131"/>
    </source>
</evidence>
<evidence type="ECO:0000256" key="5">
    <source>
        <dbReference type="ARBA" id="ARBA00022737"/>
    </source>
</evidence>
<feature type="transmembrane region" description="Helical" evidence="10">
    <location>
        <begin position="415"/>
        <end position="437"/>
    </location>
</feature>
<dbReference type="FunFam" id="3.40.50.300:FF:000933">
    <property type="entry name" value="ABC transporter A family member 7"/>
    <property type="match status" value="1"/>
</dbReference>
<keyword evidence="13" id="KW-1185">Reference proteome</keyword>
<feature type="transmembrane region" description="Helical" evidence="10">
    <location>
        <begin position="331"/>
        <end position="353"/>
    </location>
</feature>
<accession>A0AAU9K737</accession>
<reference evidence="12" key="1">
    <citation type="submission" date="2021-09" db="EMBL/GenBank/DDBJ databases">
        <authorList>
            <consortium name="AG Swart"/>
            <person name="Singh M."/>
            <person name="Singh A."/>
            <person name="Seah K."/>
            <person name="Emmerich C."/>
        </authorList>
    </citation>
    <scope>NUCLEOTIDE SEQUENCE</scope>
    <source>
        <strain evidence="12">ATCC30299</strain>
    </source>
</reference>
<dbReference type="GO" id="GO:0016020">
    <property type="term" value="C:membrane"/>
    <property type="evidence" value="ECO:0007669"/>
    <property type="project" value="UniProtKB-SubCell"/>
</dbReference>
<dbReference type="PANTHER" id="PTHR19229">
    <property type="entry name" value="ATP-BINDING CASSETTE TRANSPORTER SUBFAMILY A ABCA"/>
    <property type="match status" value="1"/>
</dbReference>
<feature type="transmembrane region" description="Helical" evidence="10">
    <location>
        <begin position="480"/>
        <end position="505"/>
    </location>
</feature>
<proteinExistence type="inferred from homology"/>
<dbReference type="InterPro" id="IPR026082">
    <property type="entry name" value="ABCA"/>
</dbReference>
<dbReference type="InterPro" id="IPR027417">
    <property type="entry name" value="P-loop_NTPase"/>
</dbReference>
<evidence type="ECO:0000256" key="6">
    <source>
        <dbReference type="ARBA" id="ARBA00022741"/>
    </source>
</evidence>
<comment type="similarity">
    <text evidence="2">Belongs to the ABC transporter superfamily. ABCA family.</text>
</comment>
<keyword evidence="9 10" id="KW-0472">Membrane</keyword>
<dbReference type="GO" id="GO:0005319">
    <property type="term" value="F:lipid transporter activity"/>
    <property type="evidence" value="ECO:0007669"/>
    <property type="project" value="TreeGrafter"/>
</dbReference>
<gene>
    <name evidence="12" type="ORF">BSTOLATCC_MIC62420</name>
</gene>
<comment type="caution">
    <text evidence="12">The sequence shown here is derived from an EMBL/GenBank/DDBJ whole genome shotgun (WGS) entry which is preliminary data.</text>
</comment>
<keyword evidence="5" id="KW-0677">Repeat</keyword>
<dbReference type="GO" id="GO:0140359">
    <property type="term" value="F:ABC-type transporter activity"/>
    <property type="evidence" value="ECO:0007669"/>
    <property type="project" value="InterPro"/>
</dbReference>
<name>A0AAU9K737_9CILI</name>
<evidence type="ECO:0000259" key="11">
    <source>
        <dbReference type="PROSITE" id="PS50893"/>
    </source>
</evidence>
<dbReference type="GO" id="GO:0005524">
    <property type="term" value="F:ATP binding"/>
    <property type="evidence" value="ECO:0007669"/>
    <property type="project" value="UniProtKB-KW"/>
</dbReference>